<protein>
    <recommendedName>
        <fullName evidence="1">RCK C-terminal domain-containing protein</fullName>
    </recommendedName>
</protein>
<dbReference type="InterPro" id="IPR036721">
    <property type="entry name" value="RCK_C_sf"/>
</dbReference>
<name>C0GKM4_DETAL</name>
<sequence>MRVIIIGGGEVGTELARRLKMRLQDIKRPPSGIICAIIRGDDVIIPGGKDVILENDEIYVLGKTNKRSSLFWGWRKKKQDTKG</sequence>
<comment type="caution">
    <text evidence="2">The sequence shown here is derived from an EMBL/GenBank/DDBJ whole genome shotgun (WGS) entry which is preliminary data.</text>
</comment>
<dbReference type="EMBL" id="ACJM01000025">
    <property type="protein sequence ID" value="EEG76116.1"/>
    <property type="molecule type" value="Genomic_DNA"/>
</dbReference>
<dbReference type="RefSeq" id="WP_008519036.1">
    <property type="nucleotide sequence ID" value="NZ_ACJM01000025.1"/>
</dbReference>
<keyword evidence="3" id="KW-1185">Reference proteome</keyword>
<reference evidence="2 3" key="1">
    <citation type="submission" date="2009-02" db="EMBL/GenBank/DDBJ databases">
        <title>Sequencing of the draft genome and assembly of Dethiobacter alkaliphilus AHT 1.</title>
        <authorList>
            <consortium name="US DOE Joint Genome Institute (JGI-PGF)"/>
            <person name="Lucas S."/>
            <person name="Copeland A."/>
            <person name="Lapidus A."/>
            <person name="Glavina del Rio T."/>
            <person name="Dalin E."/>
            <person name="Tice H."/>
            <person name="Bruce D."/>
            <person name="Goodwin L."/>
            <person name="Pitluck S."/>
            <person name="Larimer F."/>
            <person name="Land M.L."/>
            <person name="Hauser L."/>
            <person name="Muyzer G."/>
        </authorList>
    </citation>
    <scope>NUCLEOTIDE SEQUENCE [LARGE SCALE GENOMIC DNA]</scope>
    <source>
        <strain evidence="2 3">AHT 1</strain>
    </source>
</reference>
<dbReference type="OrthoDB" id="9775180at2"/>
<evidence type="ECO:0000313" key="2">
    <source>
        <dbReference type="EMBL" id="EEG76116.1"/>
    </source>
</evidence>
<feature type="domain" description="RCK C-terminal" evidence="1">
    <location>
        <begin position="21"/>
        <end position="65"/>
    </location>
</feature>
<dbReference type="SUPFAM" id="SSF116726">
    <property type="entry name" value="TrkA C-terminal domain-like"/>
    <property type="match status" value="1"/>
</dbReference>
<dbReference type="GO" id="GO:0008324">
    <property type="term" value="F:monoatomic cation transmembrane transporter activity"/>
    <property type="evidence" value="ECO:0007669"/>
    <property type="project" value="InterPro"/>
</dbReference>
<dbReference type="Gene3D" id="3.30.70.1450">
    <property type="entry name" value="Regulator of K+ conductance, C-terminal domain"/>
    <property type="match status" value="1"/>
</dbReference>
<evidence type="ECO:0000313" key="3">
    <source>
        <dbReference type="Proteomes" id="UP000006443"/>
    </source>
</evidence>
<proteinExistence type="predicted"/>
<dbReference type="Pfam" id="PF02080">
    <property type="entry name" value="TrkA_C"/>
    <property type="match status" value="1"/>
</dbReference>
<dbReference type="STRING" id="555088.DealDRAFT_3033"/>
<dbReference type="AlphaFoldDB" id="C0GKM4"/>
<dbReference type="GO" id="GO:0006813">
    <property type="term" value="P:potassium ion transport"/>
    <property type="evidence" value="ECO:0007669"/>
    <property type="project" value="InterPro"/>
</dbReference>
<evidence type="ECO:0000259" key="1">
    <source>
        <dbReference type="Pfam" id="PF02080"/>
    </source>
</evidence>
<organism evidence="2 3">
    <name type="scientific">Dethiobacter alkaliphilus AHT 1</name>
    <dbReference type="NCBI Taxonomy" id="555088"/>
    <lineage>
        <taxon>Bacteria</taxon>
        <taxon>Bacillati</taxon>
        <taxon>Bacillota</taxon>
        <taxon>Dethiobacteria</taxon>
        <taxon>Dethiobacterales</taxon>
        <taxon>Dethiobacteraceae</taxon>
        <taxon>Dethiobacter</taxon>
    </lineage>
</organism>
<gene>
    <name evidence="2" type="ORF">DealDRAFT_3033</name>
</gene>
<dbReference type="Proteomes" id="UP000006443">
    <property type="component" value="Unassembled WGS sequence"/>
</dbReference>
<accession>C0GKM4</accession>
<dbReference type="InterPro" id="IPR006037">
    <property type="entry name" value="RCK_C"/>
</dbReference>